<dbReference type="OrthoDB" id="8841220at2759"/>
<dbReference type="AlphaFoldDB" id="A0A9P0HL69"/>
<keyword evidence="8" id="KW-1185">Reference proteome</keyword>
<feature type="transmembrane region" description="Helical" evidence="6">
    <location>
        <begin position="130"/>
        <end position="148"/>
    </location>
</feature>
<keyword evidence="5 6" id="KW-0472">Membrane</keyword>
<dbReference type="Pfam" id="PF03073">
    <property type="entry name" value="TspO_MBR"/>
    <property type="match status" value="1"/>
</dbReference>
<dbReference type="EMBL" id="OV725082">
    <property type="protein sequence ID" value="CAH1404670.1"/>
    <property type="molecule type" value="Genomic_DNA"/>
</dbReference>
<accession>A0A9P0HL69</accession>
<feature type="transmembrane region" description="Helical" evidence="6">
    <location>
        <begin position="102"/>
        <end position="123"/>
    </location>
</feature>
<dbReference type="Proteomes" id="UP001152798">
    <property type="component" value="Chromosome 6"/>
</dbReference>
<dbReference type="PANTHER" id="PTHR10057:SF0">
    <property type="entry name" value="TRANSLOCATOR PROTEIN"/>
    <property type="match status" value="1"/>
</dbReference>
<evidence type="ECO:0000313" key="7">
    <source>
        <dbReference type="EMBL" id="CAH1404670.1"/>
    </source>
</evidence>
<dbReference type="InterPro" id="IPR004307">
    <property type="entry name" value="TspO_MBR"/>
</dbReference>
<protein>
    <recommendedName>
        <fullName evidence="9">Translocator protein</fullName>
    </recommendedName>
</protein>
<organism evidence="7 8">
    <name type="scientific">Nezara viridula</name>
    <name type="common">Southern green stink bug</name>
    <name type="synonym">Cimex viridulus</name>
    <dbReference type="NCBI Taxonomy" id="85310"/>
    <lineage>
        <taxon>Eukaryota</taxon>
        <taxon>Metazoa</taxon>
        <taxon>Ecdysozoa</taxon>
        <taxon>Arthropoda</taxon>
        <taxon>Hexapoda</taxon>
        <taxon>Insecta</taxon>
        <taxon>Pterygota</taxon>
        <taxon>Neoptera</taxon>
        <taxon>Paraneoptera</taxon>
        <taxon>Hemiptera</taxon>
        <taxon>Heteroptera</taxon>
        <taxon>Panheteroptera</taxon>
        <taxon>Pentatomomorpha</taxon>
        <taxon>Pentatomoidea</taxon>
        <taxon>Pentatomidae</taxon>
        <taxon>Pentatominae</taxon>
        <taxon>Nezara</taxon>
    </lineage>
</organism>
<dbReference type="InterPro" id="IPR038330">
    <property type="entry name" value="TspO/MBR-related_sf"/>
</dbReference>
<feature type="transmembrane region" description="Helical" evidence="6">
    <location>
        <begin position="78"/>
        <end position="96"/>
    </location>
</feature>
<gene>
    <name evidence="7" type="ORF">NEZAVI_LOCUS13038</name>
</gene>
<dbReference type="FunFam" id="1.20.1260.100:FF:000001">
    <property type="entry name" value="translocator protein 2"/>
    <property type="match status" value="1"/>
</dbReference>
<dbReference type="Gene3D" id="1.20.1260.100">
    <property type="entry name" value="TspO/MBR protein"/>
    <property type="match status" value="1"/>
</dbReference>
<proteinExistence type="inferred from homology"/>
<evidence type="ECO:0000256" key="2">
    <source>
        <dbReference type="ARBA" id="ARBA00007524"/>
    </source>
</evidence>
<feature type="transmembrane region" description="Helical" evidence="6">
    <location>
        <begin position="45"/>
        <end position="66"/>
    </location>
</feature>
<keyword evidence="3 6" id="KW-0812">Transmembrane</keyword>
<evidence type="ECO:0000256" key="3">
    <source>
        <dbReference type="ARBA" id="ARBA00022692"/>
    </source>
</evidence>
<evidence type="ECO:0008006" key="9">
    <source>
        <dbReference type="Google" id="ProtNLM"/>
    </source>
</evidence>
<name>A0A9P0HL69_NEZVI</name>
<comment type="similarity">
    <text evidence="2">Belongs to the TspO/BZRP family.</text>
</comment>
<evidence type="ECO:0000313" key="8">
    <source>
        <dbReference type="Proteomes" id="UP001152798"/>
    </source>
</evidence>
<keyword evidence="4 6" id="KW-1133">Transmembrane helix</keyword>
<dbReference type="PANTHER" id="PTHR10057">
    <property type="entry name" value="PERIPHERAL-TYPE BENZODIAZEPINE RECEPTOR"/>
    <property type="match status" value="1"/>
</dbReference>
<evidence type="ECO:0000256" key="4">
    <source>
        <dbReference type="ARBA" id="ARBA00022989"/>
    </source>
</evidence>
<comment type="subcellular location">
    <subcellularLocation>
        <location evidence="1">Membrane</location>
        <topology evidence="1">Multi-pass membrane protein</topology>
    </subcellularLocation>
</comment>
<evidence type="ECO:0000256" key="1">
    <source>
        <dbReference type="ARBA" id="ARBA00004141"/>
    </source>
</evidence>
<dbReference type="GO" id="GO:0005741">
    <property type="term" value="C:mitochondrial outer membrane"/>
    <property type="evidence" value="ECO:0007669"/>
    <property type="project" value="TreeGrafter"/>
</dbReference>
<reference evidence="7" key="1">
    <citation type="submission" date="2022-01" db="EMBL/GenBank/DDBJ databases">
        <authorList>
            <person name="King R."/>
        </authorList>
    </citation>
    <scope>NUCLEOTIDE SEQUENCE</scope>
</reference>
<evidence type="ECO:0000256" key="6">
    <source>
        <dbReference type="SAM" id="Phobius"/>
    </source>
</evidence>
<feature type="transmembrane region" description="Helical" evidence="6">
    <location>
        <begin position="7"/>
        <end position="25"/>
    </location>
</feature>
<sequence>MCRLIQTLVTVALPLVGGFLCGYFFPPDDWYKGLKKSDLVPPNWVFPVAWSVFYLAIGFASHLIWISNHSGSGKPFALILYTAQILLNWAWTPIFFGAHQVLAALIDLVVLFVVAASCTIAFFRINLGAGFLMIPYVLWLGFASYLNLRIYQLNY</sequence>
<evidence type="ECO:0000256" key="5">
    <source>
        <dbReference type="ARBA" id="ARBA00023136"/>
    </source>
</evidence>
<dbReference type="PIRSF" id="PIRSF005859">
    <property type="entry name" value="PBR"/>
    <property type="match status" value="1"/>
</dbReference>
<dbReference type="GO" id="GO:0033013">
    <property type="term" value="P:tetrapyrrole metabolic process"/>
    <property type="evidence" value="ECO:0007669"/>
    <property type="project" value="UniProtKB-ARBA"/>
</dbReference>
<dbReference type="CDD" id="cd15904">
    <property type="entry name" value="TSPO_MBR"/>
    <property type="match status" value="1"/>
</dbReference>